<evidence type="ECO:0000313" key="12">
    <source>
        <dbReference type="Proteomes" id="UP001176940"/>
    </source>
</evidence>
<evidence type="ECO:0000256" key="9">
    <source>
        <dbReference type="ARBA" id="ARBA00023136"/>
    </source>
</evidence>
<evidence type="ECO:0000256" key="4">
    <source>
        <dbReference type="ARBA" id="ARBA00022679"/>
    </source>
</evidence>
<dbReference type="Pfam" id="PF01762">
    <property type="entry name" value="Galactosyl_T"/>
    <property type="match status" value="1"/>
</dbReference>
<comment type="caution">
    <text evidence="11">The sequence shown here is derived from an EMBL/GenBank/DDBJ whole genome shotgun (WGS) entry which is preliminary data.</text>
</comment>
<reference evidence="11" key="1">
    <citation type="submission" date="2023-07" db="EMBL/GenBank/DDBJ databases">
        <authorList>
            <person name="Stuckert A."/>
        </authorList>
    </citation>
    <scope>NUCLEOTIDE SEQUENCE</scope>
</reference>
<dbReference type="Proteomes" id="UP001176940">
    <property type="component" value="Unassembled WGS sequence"/>
</dbReference>
<sequence length="449" mass="51162">MATKERVTMRLSFVKLEGILLLSVGFVGLLFIMRGGGDEPTTLDKEEQKIAFPIHLSSVEQKLEWLPGCQENKSMQSIEGFLNLPQHIKDFLLYRHCRSFPQIHNSPKKCGSAAESNNVFLLIAIKSSPDNYERRAIIRQTWGKETSYEGAHLKRIFLSGTSNNYREDRHLRQLLKIESETYGDILQWDFHDTFFNLTLKQFLFHMWLQEYCPGANFIFNGDDDVFVNTFNVITYLHSHKADKHLFVGQLIANVGPIREAGSKYYVPEQVTTSNSYPMYCGGGGILMSKYTAHVINDKSQDIQLFPIDDVYLGMCLEKAGLVPASHMGMRTVGFNACNQGKHRVTKRGPALSYPMFTLVTQGPLHRWSLESCLCDSSPATTLRFTYDHGQVISLVVIVVKIGCRVYINEKTNDVFLIYRMAAMKRDELNEDNTKESVIAIIFRKKQGII</sequence>
<keyword evidence="12" id="KW-1185">Reference proteome</keyword>
<dbReference type="PANTHER" id="PTHR11214:SF377">
    <property type="entry name" value="HEXOSYLTRANSFERASE"/>
    <property type="match status" value="1"/>
</dbReference>
<evidence type="ECO:0000256" key="6">
    <source>
        <dbReference type="ARBA" id="ARBA00022968"/>
    </source>
</evidence>
<feature type="transmembrane region" description="Helical" evidence="10">
    <location>
        <begin position="12"/>
        <end position="33"/>
    </location>
</feature>
<evidence type="ECO:0000256" key="3">
    <source>
        <dbReference type="ARBA" id="ARBA00022676"/>
    </source>
</evidence>
<evidence type="ECO:0000256" key="8">
    <source>
        <dbReference type="ARBA" id="ARBA00023034"/>
    </source>
</evidence>
<dbReference type="EC" id="2.4.1.-" evidence="10"/>
<dbReference type="PANTHER" id="PTHR11214">
    <property type="entry name" value="BETA-1,3-N-ACETYLGLUCOSAMINYLTRANSFERASE"/>
    <property type="match status" value="1"/>
</dbReference>
<keyword evidence="3 10" id="KW-0328">Glycosyltransferase</keyword>
<protein>
    <recommendedName>
        <fullName evidence="10">Hexosyltransferase</fullName>
        <ecNumber evidence="10">2.4.1.-</ecNumber>
    </recommendedName>
</protein>
<comment type="subcellular location">
    <subcellularLocation>
        <location evidence="1 10">Golgi apparatus membrane</location>
        <topology evidence="1 10">Single-pass type II membrane protein</topology>
    </subcellularLocation>
</comment>
<keyword evidence="7 10" id="KW-1133">Transmembrane helix</keyword>
<evidence type="ECO:0000313" key="11">
    <source>
        <dbReference type="EMBL" id="CAJ0959753.1"/>
    </source>
</evidence>
<dbReference type="EMBL" id="CAUEEQ010048446">
    <property type="protein sequence ID" value="CAJ0959753.1"/>
    <property type="molecule type" value="Genomic_DNA"/>
</dbReference>
<keyword evidence="5 10" id="KW-0812">Transmembrane</keyword>
<evidence type="ECO:0000256" key="2">
    <source>
        <dbReference type="ARBA" id="ARBA00008661"/>
    </source>
</evidence>
<comment type="similarity">
    <text evidence="2 10">Belongs to the glycosyltransferase 31 family.</text>
</comment>
<accession>A0ABN9M5Y6</accession>
<keyword evidence="9 10" id="KW-0472">Membrane</keyword>
<evidence type="ECO:0000256" key="5">
    <source>
        <dbReference type="ARBA" id="ARBA00022692"/>
    </source>
</evidence>
<organism evidence="11 12">
    <name type="scientific">Ranitomeya imitator</name>
    <name type="common">mimic poison frog</name>
    <dbReference type="NCBI Taxonomy" id="111125"/>
    <lineage>
        <taxon>Eukaryota</taxon>
        <taxon>Metazoa</taxon>
        <taxon>Chordata</taxon>
        <taxon>Craniata</taxon>
        <taxon>Vertebrata</taxon>
        <taxon>Euteleostomi</taxon>
        <taxon>Amphibia</taxon>
        <taxon>Batrachia</taxon>
        <taxon>Anura</taxon>
        <taxon>Neobatrachia</taxon>
        <taxon>Hyloidea</taxon>
        <taxon>Dendrobatidae</taxon>
        <taxon>Dendrobatinae</taxon>
        <taxon>Ranitomeya</taxon>
    </lineage>
</organism>
<dbReference type="InterPro" id="IPR002659">
    <property type="entry name" value="Glyco_trans_31"/>
</dbReference>
<evidence type="ECO:0000256" key="10">
    <source>
        <dbReference type="RuleBase" id="RU363063"/>
    </source>
</evidence>
<name>A0ABN9M5Y6_9NEOB</name>
<keyword evidence="4" id="KW-0808">Transferase</keyword>
<evidence type="ECO:0000256" key="7">
    <source>
        <dbReference type="ARBA" id="ARBA00022989"/>
    </source>
</evidence>
<dbReference type="Gene3D" id="3.90.550.50">
    <property type="match status" value="1"/>
</dbReference>
<gene>
    <name evidence="11" type="ORF">RIMI_LOCUS16964770</name>
</gene>
<keyword evidence="8 10" id="KW-0333">Golgi apparatus</keyword>
<evidence type="ECO:0000256" key="1">
    <source>
        <dbReference type="ARBA" id="ARBA00004323"/>
    </source>
</evidence>
<keyword evidence="6 10" id="KW-0735">Signal-anchor</keyword>
<proteinExistence type="inferred from homology"/>